<dbReference type="EMBL" id="SNRY01000161">
    <property type="protein sequence ID" value="KAA6345654.1"/>
    <property type="molecule type" value="Genomic_DNA"/>
</dbReference>
<dbReference type="Gene3D" id="3.40.50.720">
    <property type="entry name" value="NAD(P)-binding Rossmann-like Domain"/>
    <property type="match status" value="1"/>
</dbReference>
<evidence type="ECO:0000259" key="3">
    <source>
        <dbReference type="Pfam" id="PF03446"/>
    </source>
</evidence>
<organism evidence="5">
    <name type="scientific">termite gut metagenome</name>
    <dbReference type="NCBI Taxonomy" id="433724"/>
    <lineage>
        <taxon>unclassified sequences</taxon>
        <taxon>metagenomes</taxon>
        <taxon>organismal metagenomes</taxon>
    </lineage>
</organism>
<dbReference type="GO" id="GO:0051287">
    <property type="term" value="F:NAD binding"/>
    <property type="evidence" value="ECO:0007669"/>
    <property type="project" value="InterPro"/>
</dbReference>
<feature type="domain" description="3-hydroxyisobutyrate dehydrogenase-like NAD-binding" evidence="4">
    <location>
        <begin position="157"/>
        <end position="272"/>
    </location>
</feature>
<proteinExistence type="predicted"/>
<evidence type="ECO:0000256" key="1">
    <source>
        <dbReference type="ARBA" id="ARBA00023002"/>
    </source>
</evidence>
<dbReference type="SUPFAM" id="SSF51735">
    <property type="entry name" value="NAD(P)-binding Rossmann-fold domains"/>
    <property type="match status" value="1"/>
</dbReference>
<dbReference type="PANTHER" id="PTHR43580:SF2">
    <property type="entry name" value="CYTOKINE-LIKE NUCLEAR FACTOR N-PAC"/>
    <property type="match status" value="1"/>
</dbReference>
<dbReference type="AlphaFoldDB" id="A0A5J4SHD7"/>
<dbReference type="Gene3D" id="1.10.1040.10">
    <property type="entry name" value="N-(1-d-carboxylethyl)-l-norvaline Dehydrogenase, domain 2"/>
    <property type="match status" value="1"/>
</dbReference>
<dbReference type="PIRSF" id="PIRSF000103">
    <property type="entry name" value="HIBADH"/>
    <property type="match status" value="1"/>
</dbReference>
<keyword evidence="1 5" id="KW-0560">Oxidoreductase</keyword>
<comment type="caution">
    <text evidence="5">The sequence shown here is derived from an EMBL/GenBank/DDBJ whole genome shotgun (WGS) entry which is preliminary data.</text>
</comment>
<dbReference type="InterPro" id="IPR051265">
    <property type="entry name" value="HIBADH-related_NP60_sf"/>
</dbReference>
<accession>A0A5J4SHD7</accession>
<reference evidence="5" key="1">
    <citation type="submission" date="2019-03" db="EMBL/GenBank/DDBJ databases">
        <title>Single cell metagenomics reveals metabolic interactions within the superorganism composed of flagellate Streblomastix strix and complex community of Bacteroidetes bacteria on its surface.</title>
        <authorList>
            <person name="Treitli S.C."/>
            <person name="Kolisko M."/>
            <person name="Husnik F."/>
            <person name="Keeling P."/>
            <person name="Hampl V."/>
        </authorList>
    </citation>
    <scope>NUCLEOTIDE SEQUENCE</scope>
    <source>
        <strain evidence="5">STM</strain>
    </source>
</reference>
<dbReference type="PANTHER" id="PTHR43580">
    <property type="entry name" value="OXIDOREDUCTASE GLYR1-RELATED"/>
    <property type="match status" value="1"/>
</dbReference>
<dbReference type="InterPro" id="IPR015815">
    <property type="entry name" value="HIBADH-related"/>
</dbReference>
<dbReference type="SUPFAM" id="SSF48179">
    <property type="entry name" value="6-phosphogluconate dehydrogenase C-terminal domain-like"/>
    <property type="match status" value="1"/>
</dbReference>
<keyword evidence="2" id="KW-0520">NAD</keyword>
<dbReference type="Pfam" id="PF03446">
    <property type="entry name" value="NAD_binding_2"/>
    <property type="match status" value="1"/>
</dbReference>
<protein>
    <submittedName>
        <fullName evidence="5">2-hydroxy-3-oxopropionate reductase</fullName>
        <ecNumber evidence="5">1.1.1.60</ecNumber>
    </submittedName>
</protein>
<evidence type="ECO:0000259" key="4">
    <source>
        <dbReference type="Pfam" id="PF14833"/>
    </source>
</evidence>
<dbReference type="GO" id="GO:0008679">
    <property type="term" value="F:2-hydroxy-3-oxopropionate reductase activity"/>
    <property type="evidence" value="ECO:0007669"/>
    <property type="project" value="UniProtKB-EC"/>
</dbReference>
<dbReference type="InterPro" id="IPR008927">
    <property type="entry name" value="6-PGluconate_DH-like_C_sf"/>
</dbReference>
<evidence type="ECO:0000256" key="2">
    <source>
        <dbReference type="ARBA" id="ARBA00023027"/>
    </source>
</evidence>
<dbReference type="InterPro" id="IPR006115">
    <property type="entry name" value="6PGDH_NADP-bd"/>
</dbReference>
<name>A0A5J4SHD7_9ZZZZ</name>
<feature type="domain" description="6-phosphogluconate dehydrogenase NADP-binding" evidence="3">
    <location>
        <begin position="2"/>
        <end position="150"/>
    </location>
</feature>
<dbReference type="InterPro" id="IPR013328">
    <property type="entry name" value="6PGD_dom2"/>
</dbReference>
<dbReference type="Pfam" id="PF14833">
    <property type="entry name" value="NAD_binding_11"/>
    <property type="match status" value="1"/>
</dbReference>
<sequence length="274" mass="29726">MKIVLIGYGIIGSAWSKHYASDGHDLRIWNRTPKDTPYFVQDLNTAVSGAEVVHIVIADPPAIDSVLPTVIANLAPGALVIQSSTISPDASDKFLAQIIKVGGSYVEAPFTGSKIAAEQRENVFFIGGSEPDKVRAKKVLSALSKKTFDMGTNRQACTIKLAMNLQIALISQALNEGLEFSRSAGINDELFFQILNENVAHSGLSDLKKPKLLTNDFSPQFSVKHLHKDLRLALATAPAKLLPITAKVADIYSEGLRQNWGDEDFTSLIKLLQG</sequence>
<gene>
    <name evidence="5" type="ORF">EZS27_006793</name>
</gene>
<dbReference type="GO" id="GO:0050661">
    <property type="term" value="F:NADP binding"/>
    <property type="evidence" value="ECO:0007669"/>
    <property type="project" value="InterPro"/>
</dbReference>
<dbReference type="InterPro" id="IPR029154">
    <property type="entry name" value="HIBADH-like_NADP-bd"/>
</dbReference>
<evidence type="ECO:0000313" key="5">
    <source>
        <dbReference type="EMBL" id="KAA6345654.1"/>
    </source>
</evidence>
<dbReference type="EC" id="1.1.1.60" evidence="5"/>
<dbReference type="InterPro" id="IPR036291">
    <property type="entry name" value="NAD(P)-bd_dom_sf"/>
</dbReference>